<proteinExistence type="inferred from homology"/>
<dbReference type="Proteomes" id="UP000749010">
    <property type="component" value="Unassembled WGS sequence"/>
</dbReference>
<keyword evidence="11" id="KW-0969">Cilium</keyword>
<protein>
    <submittedName>
        <fullName evidence="11">Flagellar motor protein MotD</fullName>
    </submittedName>
</protein>
<keyword evidence="11" id="KW-0966">Cell projection</keyword>
<keyword evidence="3" id="KW-1003">Cell membrane</keyword>
<organism evidence="11 12">
    <name type="scientific">Candidatus Accumulibacter phosphatis</name>
    <dbReference type="NCBI Taxonomy" id="327160"/>
    <lineage>
        <taxon>Bacteria</taxon>
        <taxon>Pseudomonadati</taxon>
        <taxon>Pseudomonadota</taxon>
        <taxon>Betaproteobacteria</taxon>
        <taxon>Candidatus Accumulibacter</taxon>
    </lineage>
</organism>
<evidence type="ECO:0000256" key="5">
    <source>
        <dbReference type="ARBA" id="ARBA00022989"/>
    </source>
</evidence>
<evidence type="ECO:0000256" key="4">
    <source>
        <dbReference type="ARBA" id="ARBA00022692"/>
    </source>
</evidence>
<evidence type="ECO:0000313" key="11">
    <source>
        <dbReference type="EMBL" id="NMQ28507.1"/>
    </source>
</evidence>
<keyword evidence="4 9" id="KW-0812">Transmembrane</keyword>
<dbReference type="PANTHER" id="PTHR30329:SF20">
    <property type="entry name" value="EXPORTED PROTEIN"/>
    <property type="match status" value="1"/>
</dbReference>
<keyword evidence="11" id="KW-0282">Flagellum</keyword>
<dbReference type="Pfam" id="PF00691">
    <property type="entry name" value="OmpA"/>
    <property type="match status" value="1"/>
</dbReference>
<dbReference type="InterPro" id="IPR025713">
    <property type="entry name" value="MotB-like_N_dom"/>
</dbReference>
<dbReference type="SUPFAM" id="SSF103088">
    <property type="entry name" value="OmpA-like"/>
    <property type="match status" value="1"/>
</dbReference>
<sequence>MARRKRAEEGHENHERWLVSYADFITLLFAFFVVMYALSSVNEGKYRILSDSMVSAFRNVPVNSAGQLALIVPTPAPVTKPSLTSKTQEAVKQKQRESMRSIAKDILEVMAPLVAQGKVRVLETSRGVTIEINDSILFSPGQALIQPPLARAMEAVAEVLVGTDFPITIEGHTDDVPISNTQFPSNWELSAVRATTVLRLFAAAGIAAPRLTAIGYADTRPVEPNALADGRARNRRVSILIDSAIPEKGTEVDLQGQGESAAVAVDPAPAEAPVPPAPPAPPASTAAPRQLPAR</sequence>
<dbReference type="PANTHER" id="PTHR30329">
    <property type="entry name" value="STATOR ELEMENT OF FLAGELLAR MOTOR COMPLEX"/>
    <property type="match status" value="1"/>
</dbReference>
<feature type="domain" description="OmpA-like" evidence="10">
    <location>
        <begin position="125"/>
        <end position="245"/>
    </location>
</feature>
<comment type="similarity">
    <text evidence="2">Belongs to the MotB family.</text>
</comment>
<feature type="region of interest" description="Disordered" evidence="8">
    <location>
        <begin position="250"/>
        <end position="294"/>
    </location>
</feature>
<dbReference type="Pfam" id="PF13677">
    <property type="entry name" value="MotB_plug"/>
    <property type="match status" value="1"/>
</dbReference>
<evidence type="ECO:0000256" key="9">
    <source>
        <dbReference type="SAM" id="Phobius"/>
    </source>
</evidence>
<dbReference type="InterPro" id="IPR036737">
    <property type="entry name" value="OmpA-like_sf"/>
</dbReference>
<evidence type="ECO:0000256" key="3">
    <source>
        <dbReference type="ARBA" id="ARBA00022475"/>
    </source>
</evidence>
<evidence type="ECO:0000313" key="12">
    <source>
        <dbReference type="Proteomes" id="UP000749010"/>
    </source>
</evidence>
<dbReference type="NCBIfam" id="NF006541">
    <property type="entry name" value="PRK09038.1"/>
    <property type="match status" value="1"/>
</dbReference>
<dbReference type="InterPro" id="IPR006665">
    <property type="entry name" value="OmpA-like"/>
</dbReference>
<accession>A0ABX1U023</accession>
<evidence type="ECO:0000256" key="1">
    <source>
        <dbReference type="ARBA" id="ARBA00004162"/>
    </source>
</evidence>
<evidence type="ECO:0000256" key="6">
    <source>
        <dbReference type="ARBA" id="ARBA00023136"/>
    </source>
</evidence>
<evidence type="ECO:0000259" key="10">
    <source>
        <dbReference type="PROSITE" id="PS51123"/>
    </source>
</evidence>
<reference evidence="11 12" key="1">
    <citation type="submission" date="2019-03" db="EMBL/GenBank/DDBJ databases">
        <title>Metabolic reconstructions from genomes of highly enriched 'Candidatus Accumulibacter' and 'Candidatus Competibacter' bioreactor populations.</title>
        <authorList>
            <person name="Annavajhala M.K."/>
            <person name="Welles L."/>
            <person name="Abbas B."/>
            <person name="Sorokin D."/>
            <person name="Park H."/>
            <person name="Van Loosdrecht M."/>
            <person name="Chandran K."/>
        </authorList>
    </citation>
    <scope>NUCLEOTIDE SEQUENCE [LARGE SCALE GENOMIC DNA]</scope>
    <source>
        <strain evidence="11 12">SBR_S</strain>
    </source>
</reference>
<dbReference type="RefSeq" id="WP_169066963.1">
    <property type="nucleotide sequence ID" value="NZ_SPMY01000034.1"/>
</dbReference>
<evidence type="ECO:0000256" key="8">
    <source>
        <dbReference type="SAM" id="MobiDB-lite"/>
    </source>
</evidence>
<keyword evidence="5 9" id="KW-1133">Transmembrane helix</keyword>
<name>A0ABX1U023_9PROT</name>
<feature type="compositionally biased region" description="Pro residues" evidence="8">
    <location>
        <begin position="270"/>
        <end position="282"/>
    </location>
</feature>
<dbReference type="PROSITE" id="PS51123">
    <property type="entry name" value="OMPA_2"/>
    <property type="match status" value="1"/>
</dbReference>
<keyword evidence="6 7" id="KW-0472">Membrane</keyword>
<dbReference type="EMBL" id="SPMY01000034">
    <property type="protein sequence ID" value="NMQ28507.1"/>
    <property type="molecule type" value="Genomic_DNA"/>
</dbReference>
<dbReference type="Gene3D" id="3.30.1330.60">
    <property type="entry name" value="OmpA-like domain"/>
    <property type="match status" value="1"/>
</dbReference>
<gene>
    <name evidence="11" type="primary">motD</name>
    <name evidence="11" type="ORF">E4Q23_12530</name>
</gene>
<feature type="transmembrane region" description="Helical" evidence="9">
    <location>
        <begin position="21"/>
        <end position="38"/>
    </location>
</feature>
<comment type="subcellular location">
    <subcellularLocation>
        <location evidence="1">Cell membrane</location>
        <topology evidence="1">Single-pass membrane protein</topology>
    </subcellularLocation>
</comment>
<dbReference type="InterPro" id="IPR050330">
    <property type="entry name" value="Bact_OuterMem_StrucFunc"/>
</dbReference>
<comment type="caution">
    <text evidence="11">The sequence shown here is derived from an EMBL/GenBank/DDBJ whole genome shotgun (WGS) entry which is preliminary data.</text>
</comment>
<keyword evidence="12" id="KW-1185">Reference proteome</keyword>
<dbReference type="CDD" id="cd07185">
    <property type="entry name" value="OmpA_C-like"/>
    <property type="match status" value="1"/>
</dbReference>
<evidence type="ECO:0000256" key="7">
    <source>
        <dbReference type="PROSITE-ProRule" id="PRU00473"/>
    </source>
</evidence>
<evidence type="ECO:0000256" key="2">
    <source>
        <dbReference type="ARBA" id="ARBA00008914"/>
    </source>
</evidence>